<keyword evidence="3" id="KW-1185">Reference proteome</keyword>
<evidence type="ECO:0000313" key="2">
    <source>
        <dbReference type="EMBL" id="KAK2809249.1"/>
    </source>
</evidence>
<feature type="coiled-coil region" evidence="1">
    <location>
        <begin position="1"/>
        <end position="138"/>
    </location>
</feature>
<dbReference type="Proteomes" id="UP001187415">
    <property type="component" value="Unassembled WGS sequence"/>
</dbReference>
<evidence type="ECO:0000256" key="1">
    <source>
        <dbReference type="SAM" id="Coils"/>
    </source>
</evidence>
<keyword evidence="1" id="KW-0175">Coiled coil</keyword>
<protein>
    <submittedName>
        <fullName evidence="2">Uncharacterized protein</fullName>
    </submittedName>
</protein>
<evidence type="ECO:0000313" key="3">
    <source>
        <dbReference type="Proteomes" id="UP001187415"/>
    </source>
</evidence>
<name>A0AA88IH68_CHASR</name>
<dbReference type="Gene3D" id="1.20.5.170">
    <property type="match status" value="1"/>
</dbReference>
<dbReference type="EMBL" id="JAUPFM010000334">
    <property type="protein sequence ID" value="KAK2809249.1"/>
    <property type="molecule type" value="Genomic_DNA"/>
</dbReference>
<gene>
    <name evidence="2" type="ORF">Q5P01_000573</name>
</gene>
<comment type="caution">
    <text evidence="2">The sequence shown here is derived from an EMBL/GenBank/DDBJ whole genome shotgun (WGS) entry which is preliminary data.</text>
</comment>
<dbReference type="AlphaFoldDB" id="A0AA88IH68"/>
<proteinExistence type="predicted"/>
<organism evidence="2 3">
    <name type="scientific">Channa striata</name>
    <name type="common">Snakehead murrel</name>
    <name type="synonym">Ophicephalus striatus</name>
    <dbReference type="NCBI Taxonomy" id="64152"/>
    <lineage>
        <taxon>Eukaryota</taxon>
        <taxon>Metazoa</taxon>
        <taxon>Chordata</taxon>
        <taxon>Craniata</taxon>
        <taxon>Vertebrata</taxon>
        <taxon>Euteleostomi</taxon>
        <taxon>Actinopterygii</taxon>
        <taxon>Neopterygii</taxon>
        <taxon>Teleostei</taxon>
        <taxon>Neoteleostei</taxon>
        <taxon>Acanthomorphata</taxon>
        <taxon>Anabantaria</taxon>
        <taxon>Anabantiformes</taxon>
        <taxon>Channoidei</taxon>
        <taxon>Channidae</taxon>
        <taxon>Channa</taxon>
    </lineage>
</organism>
<reference evidence="2" key="1">
    <citation type="submission" date="2023-07" db="EMBL/GenBank/DDBJ databases">
        <title>Chromosome-level Genome Assembly of Striped Snakehead (Channa striata).</title>
        <authorList>
            <person name="Liu H."/>
        </authorList>
    </citation>
    <scope>NUCLEOTIDE SEQUENCE</scope>
    <source>
        <strain evidence="2">Gz</strain>
        <tissue evidence="2">Muscle</tissue>
    </source>
</reference>
<accession>A0AA88IH68</accession>
<sequence>MIKNQEELRVSEEKIRALQDEITAMRSQKAELESRPNSGRDAECSVQIQELENQIQSLTEELQSVRAERDSQTASTQTSTDELEKLLCRIATIQEKLSGQEQMQTEREKQEAKLQQQLQQLEQQLHIERGKRSHVNAEADALQQLLSEVDPTILSLREQLCTLDQNTSKIRSSKLQESTEQLQHIQLRAKHYWNLFEELVKTDLAVFEEKWQQDVLLCRAQAPKYSVKDENFHPLWENQLTELLNRRQLYLRKMASIIETLWKNMKCLPSELASELKESEV</sequence>